<dbReference type="Pfam" id="PF07394">
    <property type="entry name" value="DUF1501"/>
    <property type="match status" value="1"/>
</dbReference>
<evidence type="ECO:0000313" key="1">
    <source>
        <dbReference type="EMBL" id="OAD18909.1"/>
    </source>
</evidence>
<dbReference type="InterPro" id="IPR010869">
    <property type="entry name" value="DUF1501"/>
</dbReference>
<gene>
    <name evidence="1" type="ORF">THIOM_005482</name>
</gene>
<comment type="caution">
    <text evidence="1">The sequence shown here is derived from an EMBL/GenBank/DDBJ whole genome shotgun (WGS) entry which is preliminary data.</text>
</comment>
<organism evidence="1 2">
    <name type="scientific">Candidatus Thiomargarita nelsonii</name>
    <dbReference type="NCBI Taxonomy" id="1003181"/>
    <lineage>
        <taxon>Bacteria</taxon>
        <taxon>Pseudomonadati</taxon>
        <taxon>Pseudomonadota</taxon>
        <taxon>Gammaproteobacteria</taxon>
        <taxon>Thiotrichales</taxon>
        <taxon>Thiotrichaceae</taxon>
        <taxon>Thiomargarita</taxon>
    </lineage>
</organism>
<reference evidence="1 2" key="1">
    <citation type="submission" date="2016-05" db="EMBL/GenBank/DDBJ databases">
        <title>Single-cell genome of chain-forming Candidatus Thiomargarita nelsonii and comparison to other large sulfur-oxidizing bacteria.</title>
        <authorList>
            <person name="Winkel M."/>
            <person name="Salman V."/>
            <person name="Woyke T."/>
            <person name="Schulz-Vogt H."/>
            <person name="Richter M."/>
            <person name="Flood B."/>
            <person name="Bailey J."/>
            <person name="Amann R."/>
            <person name="Mussmann M."/>
        </authorList>
    </citation>
    <scope>NUCLEOTIDE SEQUENCE [LARGE SCALE GENOMIC DNA]</scope>
    <source>
        <strain evidence="1 2">THI036</strain>
    </source>
</reference>
<dbReference type="PANTHER" id="PTHR43737:SF1">
    <property type="entry name" value="DUF1501 DOMAIN-CONTAINING PROTEIN"/>
    <property type="match status" value="1"/>
</dbReference>
<proteinExistence type="predicted"/>
<dbReference type="AlphaFoldDB" id="A0A0A6P1R3"/>
<dbReference type="PANTHER" id="PTHR43737">
    <property type="entry name" value="BLL7424 PROTEIN"/>
    <property type="match status" value="1"/>
</dbReference>
<evidence type="ECO:0000313" key="2">
    <source>
        <dbReference type="Proteomes" id="UP000076962"/>
    </source>
</evidence>
<sequence>MNRRHLIKAAMASGVLAGLPVFGSVAHPVLRNRVLVDVMLPGGPDFRHLMPPPFEPDTVGYHHWKVRASAHNISNAPAAWKRRWNQDYFHLSDGQTTFGLLKKAGWLKKMWDAGKVAIVNNVVGGTSRDHAHCQMIKNQGNLSAGTNDLGRPGWGGRLVSVAGGNVLALTPIPLSFCFGPDPQNPEGHSNANVIAVANSRKIRLYHPPPGRENSYPGRLARSLKAYYAAKRQEMAPNSIYRRFVDMEAQTRFFGEAIEQRLKTVPLPASIEGLFTKGSANSLRSKQFGGQIRNLYDSLVCSDIVDIRVASMSFGGWDTHKNQRAHIEANLEDMFGIGKAFDTLFQELPAEVADKLVFLVGGEFGRQLKANGDNGTDHGQGTSFLIIGNGVKGGVIGEMFPEGELDRLEKPSPDIRGLTEYDHIFGALCEWVSPGSSRFVFPNQAAAKLEKWVNLSRLFR</sequence>
<keyword evidence="2" id="KW-1185">Reference proteome</keyword>
<accession>A0A0A6P1R3</accession>
<dbReference type="EMBL" id="LUTY01003032">
    <property type="protein sequence ID" value="OAD18909.1"/>
    <property type="molecule type" value="Genomic_DNA"/>
</dbReference>
<protein>
    <submittedName>
        <fullName evidence="1">Secreted protein containing DUF1501</fullName>
    </submittedName>
</protein>
<dbReference type="Proteomes" id="UP000076962">
    <property type="component" value="Unassembled WGS sequence"/>
</dbReference>
<name>A0A0A6P1R3_9GAMM</name>